<sequence>MSYTVPHYIGGKPWTATSSNSHTIYNPALGEAIGQVYFANQETCDKAVATAKAAWPSWAKTTPLKRARVLFKFRELLETHQLDLARIVTREHGKTLDDAKGSVARAIEVVEFHCGLVTQLQGDFSAEVSNHIDCFTLRQPLGVCAGVSPFNFPVMVPVWMMIPAIACGNTFILKPSEQDPSASVRLLELLTEAGLPDGVANCIHGDKDVVDYLLAHPDIQAFTAVASTPVAEAIYTKATAEGKRAHTFGGAKNHCIVMPDADLDQAANAIVGAAYGSAGERCMAISAVVAVGENTAEKLLDKLTPLINAIRVDNGELSGTDMGPLISSAHRQRVLAAIDKGVAEGARLVIDGRNFKHKNYPEGYFIGPSLFDEVTESMSIYQNEIFGPVLIMLRASNFDEALSLVNRHQYGNGTAIFTRDGYTAREFSQQVQVGMVGINIPIPVPIASHPFGGWKRSSFGDTNMHGKESIDFYTRRKTVTSKWPVTSLDESAFTMPTHK</sequence>
<dbReference type="PROSITE" id="PS00070">
    <property type="entry name" value="ALDEHYDE_DEHYDR_CYS"/>
    <property type="match status" value="1"/>
</dbReference>
<dbReference type="PANTHER" id="PTHR43866">
    <property type="entry name" value="MALONATE-SEMIALDEHYDE DEHYDROGENASE"/>
    <property type="match status" value="1"/>
</dbReference>
<evidence type="ECO:0000256" key="3">
    <source>
        <dbReference type="ARBA" id="ARBA00023027"/>
    </source>
</evidence>
<evidence type="ECO:0000259" key="4">
    <source>
        <dbReference type="Pfam" id="PF00171"/>
    </source>
</evidence>
<dbReference type="GO" id="GO:0006574">
    <property type="term" value="P:L-valine catabolic process"/>
    <property type="evidence" value="ECO:0007669"/>
    <property type="project" value="TreeGrafter"/>
</dbReference>
<dbReference type="SUPFAM" id="SSF53720">
    <property type="entry name" value="ALDH-like"/>
    <property type="match status" value="1"/>
</dbReference>
<name>A0A222P610_9GAMM</name>
<dbReference type="PANTHER" id="PTHR43866:SF4">
    <property type="entry name" value="MALONATE-SEMIALDEHYDE DEHYDROGENASE"/>
    <property type="match status" value="1"/>
</dbReference>
<dbReference type="EMBL" id="CP016397">
    <property type="protein sequence ID" value="ASQ47278.1"/>
    <property type="molecule type" value="Genomic_DNA"/>
</dbReference>
<dbReference type="Pfam" id="PF00171">
    <property type="entry name" value="Aldedh"/>
    <property type="match status" value="1"/>
</dbReference>
<accession>A0A222P610</accession>
<dbReference type="CDD" id="cd07085">
    <property type="entry name" value="ALDH_F6_MMSDH"/>
    <property type="match status" value="1"/>
</dbReference>
<gene>
    <name evidence="5" type="primary">mmsA</name>
    <name evidence="5" type="ORF">clem_13755</name>
</gene>
<dbReference type="Gene3D" id="3.40.605.10">
    <property type="entry name" value="Aldehyde Dehydrogenase, Chain A, domain 1"/>
    <property type="match status" value="1"/>
</dbReference>
<keyword evidence="3" id="KW-0520">NAD</keyword>
<keyword evidence="6" id="KW-1185">Reference proteome</keyword>
<dbReference type="NCBIfam" id="TIGR01722">
    <property type="entry name" value="MMSDH"/>
    <property type="match status" value="1"/>
</dbReference>
<proteinExistence type="predicted"/>
<protein>
    <recommendedName>
        <fullName evidence="1">methylmalonate-semialdehyde dehydrogenase (CoA acylating)</fullName>
        <ecNumber evidence="1">1.2.1.27</ecNumber>
    </recommendedName>
</protein>
<dbReference type="OrthoDB" id="9812625at2"/>
<dbReference type="RefSeq" id="WP_094092032.1">
    <property type="nucleotide sequence ID" value="NZ_CP016397.1"/>
</dbReference>
<dbReference type="InterPro" id="IPR016163">
    <property type="entry name" value="Ald_DH_C"/>
</dbReference>
<reference evidence="6" key="1">
    <citation type="submission" date="2016-07" db="EMBL/GenBank/DDBJ databases">
        <authorList>
            <person name="Florea S."/>
            <person name="Webb J.S."/>
            <person name="Jaromczyk J."/>
            <person name="Schardl C.L."/>
        </authorList>
    </citation>
    <scope>NUCLEOTIDE SEQUENCE [LARGE SCALE GENOMIC DNA]</scope>
    <source>
        <strain evidence="6">CDC-D5610</strain>
    </source>
</reference>
<dbReference type="Proteomes" id="UP000201728">
    <property type="component" value="Chromosome"/>
</dbReference>
<dbReference type="FunFam" id="3.40.605.10:FF:000003">
    <property type="entry name" value="Methylmalonate-semialdehyde dehydrogenase [acylating]"/>
    <property type="match status" value="1"/>
</dbReference>
<evidence type="ECO:0000313" key="6">
    <source>
        <dbReference type="Proteomes" id="UP000201728"/>
    </source>
</evidence>
<dbReference type="GO" id="GO:0004491">
    <property type="term" value="F:methylmalonate-semialdehyde dehydrogenase (acylating, NAD) activity"/>
    <property type="evidence" value="ECO:0007669"/>
    <property type="project" value="UniProtKB-EC"/>
</dbReference>
<dbReference type="InterPro" id="IPR016162">
    <property type="entry name" value="Ald_DH_N"/>
</dbReference>
<dbReference type="InterPro" id="IPR016161">
    <property type="entry name" value="Ald_DH/histidinol_DH"/>
</dbReference>
<dbReference type="InterPro" id="IPR015590">
    <property type="entry name" value="Aldehyde_DH_dom"/>
</dbReference>
<evidence type="ECO:0000256" key="2">
    <source>
        <dbReference type="ARBA" id="ARBA00023002"/>
    </source>
</evidence>
<dbReference type="InterPro" id="IPR016160">
    <property type="entry name" value="Ald_DH_CS_CYS"/>
</dbReference>
<dbReference type="AlphaFoldDB" id="A0A222P610"/>
<dbReference type="KEGG" id="lcd:clem_13755"/>
<organism evidence="5 6">
    <name type="scientific">Legionella clemsonensis</name>
    <dbReference type="NCBI Taxonomy" id="1867846"/>
    <lineage>
        <taxon>Bacteria</taxon>
        <taxon>Pseudomonadati</taxon>
        <taxon>Pseudomonadota</taxon>
        <taxon>Gammaproteobacteria</taxon>
        <taxon>Legionellales</taxon>
        <taxon>Legionellaceae</taxon>
        <taxon>Legionella</taxon>
    </lineage>
</organism>
<dbReference type="InterPro" id="IPR010061">
    <property type="entry name" value="MeMal-semiAld_DH"/>
</dbReference>
<dbReference type="Gene3D" id="3.40.309.10">
    <property type="entry name" value="Aldehyde Dehydrogenase, Chain A, domain 2"/>
    <property type="match status" value="1"/>
</dbReference>
<keyword evidence="2 5" id="KW-0560">Oxidoreductase</keyword>
<dbReference type="FunFam" id="3.40.309.10:FF:000002">
    <property type="entry name" value="Methylmalonate-semialdehyde dehydrogenase (Acylating)"/>
    <property type="match status" value="1"/>
</dbReference>
<evidence type="ECO:0000256" key="1">
    <source>
        <dbReference type="ARBA" id="ARBA00013048"/>
    </source>
</evidence>
<feature type="domain" description="Aldehyde dehydrogenase" evidence="4">
    <location>
        <begin position="14"/>
        <end position="479"/>
    </location>
</feature>
<evidence type="ECO:0000313" key="5">
    <source>
        <dbReference type="EMBL" id="ASQ47278.1"/>
    </source>
</evidence>
<dbReference type="EC" id="1.2.1.27" evidence="1"/>
<dbReference type="GO" id="GO:0006210">
    <property type="term" value="P:thymine catabolic process"/>
    <property type="evidence" value="ECO:0007669"/>
    <property type="project" value="TreeGrafter"/>
</dbReference>